<dbReference type="EMBL" id="JBHTMM010000006">
    <property type="protein sequence ID" value="MFD1305627.1"/>
    <property type="molecule type" value="Genomic_DNA"/>
</dbReference>
<dbReference type="PANTHER" id="PTHR33164:SF106">
    <property type="entry name" value="TRANSCRIPTIONAL REGULATORY PROTEIN"/>
    <property type="match status" value="1"/>
</dbReference>
<dbReference type="InterPro" id="IPR036388">
    <property type="entry name" value="WH-like_DNA-bd_sf"/>
</dbReference>
<reference evidence="3" key="1">
    <citation type="journal article" date="2019" name="Int. J. Syst. Evol. Microbiol.">
        <title>The Global Catalogue of Microorganisms (GCM) 10K type strain sequencing project: providing services to taxonomists for standard genome sequencing and annotation.</title>
        <authorList>
            <consortium name="The Broad Institute Genomics Platform"/>
            <consortium name="The Broad Institute Genome Sequencing Center for Infectious Disease"/>
            <person name="Wu L."/>
            <person name="Ma J."/>
        </authorList>
    </citation>
    <scope>NUCLEOTIDE SEQUENCE [LARGE SCALE GENOMIC DNA]</scope>
    <source>
        <strain evidence="3">CGMCC 4.7020</strain>
    </source>
</reference>
<dbReference type="InterPro" id="IPR036390">
    <property type="entry name" value="WH_DNA-bd_sf"/>
</dbReference>
<dbReference type="Gene3D" id="1.10.10.10">
    <property type="entry name" value="Winged helix-like DNA-binding domain superfamily/Winged helix DNA-binding domain"/>
    <property type="match status" value="1"/>
</dbReference>
<sequence length="167" mass="18326">MKGKQRPAATAGQALYAMDRMIATAQFGQQDIARRLGLNVTDLTCLGFIIEAATAGRTPAAGDLAEQARLTTGAMTGVLNRLEKAGYIRRQADPQDRRRVHVVMEESAQERILQVYGPFYERLGALFADYTPDEIAVLADWLTRAKALLGDSLDEIGREPSQESSQQ</sequence>
<comment type="caution">
    <text evidence="2">The sequence shown here is derived from an EMBL/GenBank/DDBJ whole genome shotgun (WGS) entry which is preliminary data.</text>
</comment>
<dbReference type="SUPFAM" id="SSF46785">
    <property type="entry name" value="Winged helix' DNA-binding domain"/>
    <property type="match status" value="1"/>
</dbReference>
<dbReference type="Pfam" id="PF01047">
    <property type="entry name" value="MarR"/>
    <property type="match status" value="1"/>
</dbReference>
<dbReference type="SMART" id="SM00347">
    <property type="entry name" value="HTH_MARR"/>
    <property type="match status" value="1"/>
</dbReference>
<dbReference type="PANTHER" id="PTHR33164">
    <property type="entry name" value="TRANSCRIPTIONAL REGULATOR, MARR FAMILY"/>
    <property type="match status" value="1"/>
</dbReference>
<accession>A0ABW3X7L6</accession>
<name>A0ABW3X7L6_9ACTN</name>
<dbReference type="Proteomes" id="UP001597058">
    <property type="component" value="Unassembled WGS sequence"/>
</dbReference>
<dbReference type="InterPro" id="IPR000835">
    <property type="entry name" value="HTH_MarR-typ"/>
</dbReference>
<evidence type="ECO:0000313" key="3">
    <source>
        <dbReference type="Proteomes" id="UP001597058"/>
    </source>
</evidence>
<proteinExistence type="predicted"/>
<dbReference type="PROSITE" id="PS50995">
    <property type="entry name" value="HTH_MARR_2"/>
    <property type="match status" value="1"/>
</dbReference>
<organism evidence="2 3">
    <name type="scientific">Streptomyces kaempferi</name>
    <dbReference type="NCBI Taxonomy" id="333725"/>
    <lineage>
        <taxon>Bacteria</taxon>
        <taxon>Bacillati</taxon>
        <taxon>Actinomycetota</taxon>
        <taxon>Actinomycetes</taxon>
        <taxon>Kitasatosporales</taxon>
        <taxon>Streptomycetaceae</taxon>
        <taxon>Streptomyces</taxon>
    </lineage>
</organism>
<dbReference type="InterPro" id="IPR039422">
    <property type="entry name" value="MarR/SlyA-like"/>
</dbReference>
<protein>
    <submittedName>
        <fullName evidence="2">MarR family transcriptional regulator</fullName>
    </submittedName>
</protein>
<dbReference type="RefSeq" id="WP_168526946.1">
    <property type="nucleotide sequence ID" value="NZ_JBHSKH010000026.1"/>
</dbReference>
<evidence type="ECO:0000259" key="1">
    <source>
        <dbReference type="PROSITE" id="PS50995"/>
    </source>
</evidence>
<feature type="domain" description="HTH marR-type" evidence="1">
    <location>
        <begin position="8"/>
        <end position="147"/>
    </location>
</feature>
<evidence type="ECO:0000313" key="2">
    <source>
        <dbReference type="EMBL" id="MFD1305627.1"/>
    </source>
</evidence>
<gene>
    <name evidence="2" type="ORF">ACFQ5X_07180</name>
</gene>
<keyword evidence="3" id="KW-1185">Reference proteome</keyword>